<dbReference type="STRING" id="47311.MBCUT_20870"/>
<proteinExistence type="predicted"/>
<dbReference type="PATRIC" id="fig|47311.3.peg.2285"/>
<dbReference type="EMBL" id="LWMW01000169">
    <property type="protein sequence ID" value="KZX14515.1"/>
    <property type="molecule type" value="Genomic_DNA"/>
</dbReference>
<organism evidence="1 2">
    <name type="scientific">Methanobrevibacter cuticularis</name>
    <dbReference type="NCBI Taxonomy" id="47311"/>
    <lineage>
        <taxon>Archaea</taxon>
        <taxon>Methanobacteriati</taxon>
        <taxon>Methanobacteriota</taxon>
        <taxon>Methanomada group</taxon>
        <taxon>Methanobacteria</taxon>
        <taxon>Methanobacteriales</taxon>
        <taxon>Methanobacteriaceae</taxon>
        <taxon>Methanobrevibacter</taxon>
    </lineage>
</organism>
<keyword evidence="2" id="KW-1185">Reference proteome</keyword>
<evidence type="ECO:0000313" key="2">
    <source>
        <dbReference type="Proteomes" id="UP000077275"/>
    </source>
</evidence>
<reference evidence="1 2" key="1">
    <citation type="submission" date="2016-04" db="EMBL/GenBank/DDBJ databases">
        <title>Genome sequence of Methanobrevibacter cuticularis DSM 11139.</title>
        <authorList>
            <person name="Poehlein A."/>
            <person name="Seedorf H."/>
            <person name="Daniel R."/>
        </authorList>
    </citation>
    <scope>NUCLEOTIDE SEQUENCE [LARGE SCALE GENOMIC DNA]</scope>
    <source>
        <strain evidence="1 2">DSM 11139</strain>
    </source>
</reference>
<name>A0A166CHJ2_9EURY</name>
<evidence type="ECO:0000313" key="1">
    <source>
        <dbReference type="EMBL" id="KZX14515.1"/>
    </source>
</evidence>
<dbReference type="Proteomes" id="UP000077275">
    <property type="component" value="Unassembled WGS sequence"/>
</dbReference>
<dbReference type="AlphaFoldDB" id="A0A166CHJ2"/>
<sequence>MKKSLVFNESKLYICLVYILNIHRSQNGKLVSMSKDNDSSESSSIRLTMSTKIKLKNLALTKGESYENIILRLLDKTKEK</sequence>
<accession>A0A166CHJ2</accession>
<gene>
    <name evidence="1" type="ORF">MBCUT_20870</name>
</gene>
<protein>
    <submittedName>
        <fullName evidence="1">Uncharacterized protein</fullName>
    </submittedName>
</protein>
<comment type="caution">
    <text evidence="1">The sequence shown here is derived from an EMBL/GenBank/DDBJ whole genome shotgun (WGS) entry which is preliminary data.</text>
</comment>